<organism evidence="1">
    <name type="scientific">marine sediment metagenome</name>
    <dbReference type="NCBI Taxonomy" id="412755"/>
    <lineage>
        <taxon>unclassified sequences</taxon>
        <taxon>metagenomes</taxon>
        <taxon>ecological metagenomes</taxon>
    </lineage>
</organism>
<feature type="non-terminal residue" evidence="1">
    <location>
        <position position="37"/>
    </location>
</feature>
<name>X1DXZ7_9ZZZZ</name>
<dbReference type="EMBL" id="BART01039010">
    <property type="protein sequence ID" value="GAH09804.1"/>
    <property type="molecule type" value="Genomic_DNA"/>
</dbReference>
<accession>X1DXZ7</accession>
<sequence>MILQEKLDEIKKGFESSAPTEALAVMHRATEDLRNSG</sequence>
<comment type="caution">
    <text evidence="1">The sequence shown here is derived from an EMBL/GenBank/DDBJ whole genome shotgun (WGS) entry which is preliminary data.</text>
</comment>
<proteinExistence type="predicted"/>
<gene>
    <name evidence="1" type="ORF">S01H4_64367</name>
</gene>
<evidence type="ECO:0000313" key="1">
    <source>
        <dbReference type="EMBL" id="GAH09804.1"/>
    </source>
</evidence>
<dbReference type="AlphaFoldDB" id="X1DXZ7"/>
<protein>
    <submittedName>
        <fullName evidence="1">Uncharacterized protein</fullName>
    </submittedName>
</protein>
<reference evidence="1" key="1">
    <citation type="journal article" date="2014" name="Front. Microbiol.">
        <title>High frequency of phylogenetically diverse reductive dehalogenase-homologous genes in deep subseafloor sedimentary metagenomes.</title>
        <authorList>
            <person name="Kawai M."/>
            <person name="Futagami T."/>
            <person name="Toyoda A."/>
            <person name="Takaki Y."/>
            <person name="Nishi S."/>
            <person name="Hori S."/>
            <person name="Arai W."/>
            <person name="Tsubouchi T."/>
            <person name="Morono Y."/>
            <person name="Uchiyama I."/>
            <person name="Ito T."/>
            <person name="Fujiyama A."/>
            <person name="Inagaki F."/>
            <person name="Takami H."/>
        </authorList>
    </citation>
    <scope>NUCLEOTIDE SEQUENCE</scope>
    <source>
        <strain evidence="1">Expedition CK06-06</strain>
    </source>
</reference>